<keyword evidence="8" id="KW-1185">Reference proteome</keyword>
<feature type="coiled-coil region" evidence="5">
    <location>
        <begin position="684"/>
        <end position="800"/>
    </location>
</feature>
<evidence type="ECO:0000256" key="4">
    <source>
        <dbReference type="ARBA" id="ARBA00023212"/>
    </source>
</evidence>
<gene>
    <name evidence="7" type="ORF">PLEPLA_LOCUS28623</name>
</gene>
<reference evidence="7" key="1">
    <citation type="submission" date="2020-03" db="EMBL/GenBank/DDBJ databases">
        <authorList>
            <person name="Weist P."/>
        </authorList>
    </citation>
    <scope>NUCLEOTIDE SEQUENCE</scope>
</reference>
<dbReference type="PANTHER" id="PTHR23170:SF2">
    <property type="entry name" value="CENTROSOMAL PROTEIN OF 83 KDA"/>
    <property type="match status" value="1"/>
</dbReference>
<keyword evidence="2" id="KW-0963">Cytoplasm</keyword>
<feature type="region of interest" description="Disordered" evidence="6">
    <location>
        <begin position="412"/>
        <end position="447"/>
    </location>
</feature>
<feature type="coiled-coil region" evidence="5">
    <location>
        <begin position="595"/>
        <end position="658"/>
    </location>
</feature>
<evidence type="ECO:0000256" key="3">
    <source>
        <dbReference type="ARBA" id="ARBA00023054"/>
    </source>
</evidence>
<dbReference type="GO" id="GO:0005794">
    <property type="term" value="C:Golgi apparatus"/>
    <property type="evidence" value="ECO:0007669"/>
    <property type="project" value="TreeGrafter"/>
</dbReference>
<evidence type="ECO:0000256" key="1">
    <source>
        <dbReference type="ARBA" id="ARBA00004300"/>
    </source>
</evidence>
<protein>
    <submittedName>
        <fullName evidence="7">Uncharacterized protein</fullName>
    </submittedName>
</protein>
<feature type="compositionally biased region" description="Polar residues" evidence="6">
    <location>
        <begin position="435"/>
        <end position="444"/>
    </location>
</feature>
<accession>A0A9N7YQN8</accession>
<proteinExistence type="predicted"/>
<comment type="caution">
    <text evidence="7">The sequence shown here is derived from an EMBL/GenBank/DDBJ whole genome shotgun (WGS) entry which is preliminary data.</text>
</comment>
<feature type="coiled-coil region" evidence="5">
    <location>
        <begin position="206"/>
        <end position="293"/>
    </location>
</feature>
<dbReference type="EMBL" id="CADEAL010002524">
    <property type="protein sequence ID" value="CAB1440829.1"/>
    <property type="molecule type" value="Genomic_DNA"/>
</dbReference>
<name>A0A9N7YQN8_PLEPL</name>
<sequence length="804" mass="93875">MTLTALGQLAPLETLGKFELQKILNRERMNYKNLMTDYQMQKAEYKSLQDKFTQLHGQQEHLVSNRQTQKERVQLLLVQGELMDKTRELKELRQWVVIPQQLELLRTQVKQEMNAPVQEKFNKQEETEKYTSMNNKLQYEKTFIKSLTTKFDHQSKEHSQMLKKRRSHYEVKLTCVEREREHLGAQYQGSDPLCDGKGDGAQLREKSPLEFELKKLEKEMADLRAQKDNLDQQAENMQSVQIRQLSEHQAAVKLLEAERQSLRLQVERMESELHLILEQNKQLTKQLHKAERESNSTCEVGSLEKNSHRPEIASVKLGCIPSKGDVARERHIMQGQMGDLQAGMEVLKAAMHQQRHILEKKREMVRRVQAAHGEELCKTVTLHKEKMELNNPFTALEQQRVQQDLADPAKKEELEEHLRGGQQGEESACGEVQGLRSTLQQQSSKLEELEGQKTEIVELQQQYQDNEDQGAQYLEAEAADLSAQNENLGEQFENMHHVQLRELSKSPASVKSQEAVNQSLRLQLEQMESKLDLNKEQNIQLTMQLHKAEKEVNCLSCEIDSLKNRHKIEITDVIRQYICSKEEGERERDTSQVDMKVLKAAEAQLKNIMVKKERETVRREQAASGEESLKTVALLKEKLEMENRLAALEQQMALLGTADHAQKEELEEHLRGAQQGEESACREVQKLKTRLHKQSSQFEELRRTLDRVREELRTKADEVEWLEEKQKLHQKYSHIKERLQREAEAKQKRETLTKDKEKRLQDNIQLLQAQIEERSSSAKEAKLNKQLKELQQRHNKFRQIILDR</sequence>
<dbReference type="AlphaFoldDB" id="A0A9N7YQN8"/>
<dbReference type="InterPro" id="IPR052116">
    <property type="entry name" value="Centro_Cilium_Assembly"/>
</dbReference>
<dbReference type="GO" id="GO:0060271">
    <property type="term" value="P:cilium assembly"/>
    <property type="evidence" value="ECO:0007669"/>
    <property type="project" value="TreeGrafter"/>
</dbReference>
<evidence type="ECO:0000313" key="8">
    <source>
        <dbReference type="Proteomes" id="UP001153269"/>
    </source>
</evidence>
<dbReference type="GO" id="GO:0005813">
    <property type="term" value="C:centrosome"/>
    <property type="evidence" value="ECO:0007669"/>
    <property type="project" value="UniProtKB-SubCell"/>
</dbReference>
<dbReference type="PANTHER" id="PTHR23170">
    <property type="entry name" value="NY-REN-58 ANTIGEN"/>
    <property type="match status" value="1"/>
</dbReference>
<evidence type="ECO:0000313" key="7">
    <source>
        <dbReference type="EMBL" id="CAB1440829.1"/>
    </source>
</evidence>
<dbReference type="GO" id="GO:0005814">
    <property type="term" value="C:centriole"/>
    <property type="evidence" value="ECO:0007669"/>
    <property type="project" value="TreeGrafter"/>
</dbReference>
<organism evidence="7 8">
    <name type="scientific">Pleuronectes platessa</name>
    <name type="common">European plaice</name>
    <dbReference type="NCBI Taxonomy" id="8262"/>
    <lineage>
        <taxon>Eukaryota</taxon>
        <taxon>Metazoa</taxon>
        <taxon>Chordata</taxon>
        <taxon>Craniata</taxon>
        <taxon>Vertebrata</taxon>
        <taxon>Euteleostomi</taxon>
        <taxon>Actinopterygii</taxon>
        <taxon>Neopterygii</taxon>
        <taxon>Teleostei</taxon>
        <taxon>Neoteleostei</taxon>
        <taxon>Acanthomorphata</taxon>
        <taxon>Carangaria</taxon>
        <taxon>Pleuronectiformes</taxon>
        <taxon>Pleuronectoidei</taxon>
        <taxon>Pleuronectidae</taxon>
        <taxon>Pleuronectes</taxon>
    </lineage>
</organism>
<keyword evidence="4" id="KW-0206">Cytoskeleton</keyword>
<comment type="subcellular location">
    <subcellularLocation>
        <location evidence="1">Cytoplasm</location>
        <location evidence="1">Cytoskeleton</location>
        <location evidence="1">Microtubule organizing center</location>
        <location evidence="1">Centrosome</location>
    </subcellularLocation>
</comment>
<keyword evidence="3 5" id="KW-0175">Coiled coil</keyword>
<evidence type="ECO:0000256" key="6">
    <source>
        <dbReference type="SAM" id="MobiDB-lite"/>
    </source>
</evidence>
<evidence type="ECO:0000256" key="5">
    <source>
        <dbReference type="SAM" id="Coils"/>
    </source>
</evidence>
<dbReference type="GO" id="GO:0051660">
    <property type="term" value="P:establishment of centrosome localization"/>
    <property type="evidence" value="ECO:0007669"/>
    <property type="project" value="TreeGrafter"/>
</dbReference>
<dbReference type="Proteomes" id="UP001153269">
    <property type="component" value="Unassembled WGS sequence"/>
</dbReference>
<evidence type="ECO:0000256" key="2">
    <source>
        <dbReference type="ARBA" id="ARBA00022490"/>
    </source>
</evidence>
<dbReference type="GO" id="GO:0097539">
    <property type="term" value="C:ciliary transition fiber"/>
    <property type="evidence" value="ECO:0007669"/>
    <property type="project" value="TreeGrafter"/>
</dbReference>